<keyword evidence="3" id="KW-1185">Reference proteome</keyword>
<keyword evidence="1" id="KW-0812">Transmembrane</keyword>
<keyword evidence="1" id="KW-0472">Membrane</keyword>
<evidence type="ECO:0000256" key="1">
    <source>
        <dbReference type="SAM" id="Phobius"/>
    </source>
</evidence>
<comment type="caution">
    <text evidence="2">The sequence shown here is derived from an EMBL/GenBank/DDBJ whole genome shotgun (WGS) entry which is preliminary data.</text>
</comment>
<keyword evidence="1" id="KW-1133">Transmembrane helix</keyword>
<reference evidence="2 3" key="1">
    <citation type="journal article" date="2021" name="Hortic Res">
        <title>The domestication of Cucurbita argyrosperma as revealed by the genome of its wild relative.</title>
        <authorList>
            <person name="Barrera-Redondo J."/>
            <person name="Sanchez-de la Vega G."/>
            <person name="Aguirre-Liguori J.A."/>
            <person name="Castellanos-Morales G."/>
            <person name="Gutierrez-Guerrero Y.T."/>
            <person name="Aguirre-Dugua X."/>
            <person name="Aguirre-Planter E."/>
            <person name="Tenaillon M.I."/>
            <person name="Lira-Saade R."/>
            <person name="Eguiarte L.E."/>
        </authorList>
    </citation>
    <scope>NUCLEOTIDE SEQUENCE [LARGE SCALE GENOMIC DNA]</scope>
    <source>
        <strain evidence="2">JBR-2021</strain>
    </source>
</reference>
<feature type="transmembrane region" description="Helical" evidence="1">
    <location>
        <begin position="91"/>
        <end position="108"/>
    </location>
</feature>
<evidence type="ECO:0000313" key="2">
    <source>
        <dbReference type="EMBL" id="KAG6579132.1"/>
    </source>
</evidence>
<feature type="transmembrane region" description="Helical" evidence="1">
    <location>
        <begin position="58"/>
        <end position="79"/>
    </location>
</feature>
<organism evidence="2 3">
    <name type="scientific">Cucurbita argyrosperma subsp. sororia</name>
    <dbReference type="NCBI Taxonomy" id="37648"/>
    <lineage>
        <taxon>Eukaryota</taxon>
        <taxon>Viridiplantae</taxon>
        <taxon>Streptophyta</taxon>
        <taxon>Embryophyta</taxon>
        <taxon>Tracheophyta</taxon>
        <taxon>Spermatophyta</taxon>
        <taxon>Magnoliopsida</taxon>
        <taxon>eudicotyledons</taxon>
        <taxon>Gunneridae</taxon>
        <taxon>Pentapetalae</taxon>
        <taxon>rosids</taxon>
        <taxon>fabids</taxon>
        <taxon>Cucurbitales</taxon>
        <taxon>Cucurbitaceae</taxon>
        <taxon>Cucurbiteae</taxon>
        <taxon>Cucurbita</taxon>
    </lineage>
</organism>
<dbReference type="Proteomes" id="UP000685013">
    <property type="component" value="Chromosome 15"/>
</dbReference>
<evidence type="ECO:0000313" key="3">
    <source>
        <dbReference type="Proteomes" id="UP000685013"/>
    </source>
</evidence>
<feature type="non-terminal residue" evidence="2">
    <location>
        <position position="1"/>
    </location>
</feature>
<accession>A0AAV6MDE2</accession>
<dbReference type="EMBL" id="JAGKQH010000015">
    <property type="protein sequence ID" value="KAG6579132.1"/>
    <property type="molecule type" value="Genomic_DNA"/>
</dbReference>
<protein>
    <submittedName>
        <fullName evidence="2">Uncharacterized protein</fullName>
    </submittedName>
</protein>
<gene>
    <name evidence="2" type="ORF">SDJN03_23580</name>
</gene>
<dbReference type="AlphaFoldDB" id="A0AAV6MDE2"/>
<name>A0AAV6MDE2_9ROSI</name>
<feature type="transmembrane region" description="Helical" evidence="1">
    <location>
        <begin position="114"/>
        <end position="132"/>
    </location>
</feature>
<sequence length="133" mass="14547">MSFSTPRDCLPIWRAREQRLEPDKGHSNVGKAIIGLTSQALLAMFISSPSSSPPLLRVLFGATMFISFLLSFAGIFLRNAFPKAARLFEKLGALFAAIGVSIIASFLLMHENYAWISGLACVFSLIVFGLSYN</sequence>
<proteinExistence type="predicted"/>